<keyword evidence="3" id="KW-1185">Reference proteome</keyword>
<name>A0ABT3ZFY7_9HYPH</name>
<evidence type="ECO:0000313" key="3">
    <source>
        <dbReference type="Proteomes" id="UP001073227"/>
    </source>
</evidence>
<reference evidence="1" key="1">
    <citation type="submission" date="2022-10" db="EMBL/GenBank/DDBJ databases">
        <title>Hoeflea sp. G2-23, isolated from marine algae.</title>
        <authorList>
            <person name="Kristyanto S."/>
            <person name="Kim J.M."/>
            <person name="Jeon C.O."/>
        </authorList>
    </citation>
    <scope>NUCLEOTIDE SEQUENCE</scope>
    <source>
        <strain evidence="1">G2-23</strain>
    </source>
</reference>
<proteinExistence type="predicted"/>
<dbReference type="EMBL" id="JAOVZR010000001">
    <property type="protein sequence ID" value="MCY0150593.1"/>
    <property type="molecule type" value="Genomic_DNA"/>
</dbReference>
<accession>A0ABT3ZFY7</accession>
<dbReference type="RefSeq" id="WP_267656022.1">
    <property type="nucleotide sequence ID" value="NZ_JAOVZR010000001.1"/>
</dbReference>
<organism evidence="1 3">
    <name type="scientific">Hoeflea algicola</name>
    <dbReference type="NCBI Taxonomy" id="2983763"/>
    <lineage>
        <taxon>Bacteria</taxon>
        <taxon>Pseudomonadati</taxon>
        <taxon>Pseudomonadota</taxon>
        <taxon>Alphaproteobacteria</taxon>
        <taxon>Hyphomicrobiales</taxon>
        <taxon>Rhizobiaceae</taxon>
        <taxon>Hoeflea</taxon>
    </lineage>
</organism>
<evidence type="ECO:0008006" key="4">
    <source>
        <dbReference type="Google" id="ProtNLM"/>
    </source>
</evidence>
<protein>
    <recommendedName>
        <fullName evidence="4">Transcriptional regulator</fullName>
    </recommendedName>
</protein>
<sequence length="74" mass="7790">MNSFRTIIDQWPSRGDFAADIGVTPQHATNIYTRDGIPSKYWAALVASASDRGIDGVTLDVLARIAAKGAGVAA</sequence>
<dbReference type="Proteomes" id="UP001073227">
    <property type="component" value="Unassembled WGS sequence"/>
</dbReference>
<evidence type="ECO:0000313" key="1">
    <source>
        <dbReference type="EMBL" id="MCY0150593.1"/>
    </source>
</evidence>
<gene>
    <name evidence="1" type="ORF">OEG84_23535</name>
    <name evidence="2" type="ORF">OEG84_25265</name>
</gene>
<dbReference type="EMBL" id="JAOVZR010000004">
    <property type="protein sequence ID" value="MCY0150919.1"/>
    <property type="molecule type" value="Genomic_DNA"/>
</dbReference>
<comment type="caution">
    <text evidence="1">The sequence shown here is derived from an EMBL/GenBank/DDBJ whole genome shotgun (WGS) entry which is preliminary data.</text>
</comment>
<evidence type="ECO:0000313" key="2">
    <source>
        <dbReference type="EMBL" id="MCY0150919.1"/>
    </source>
</evidence>